<dbReference type="GO" id="GO:0004497">
    <property type="term" value="F:monooxygenase activity"/>
    <property type="evidence" value="ECO:0007669"/>
    <property type="project" value="UniProtKB-KW"/>
</dbReference>
<dbReference type="OrthoDB" id="9812192at2"/>
<dbReference type="Gene3D" id="3.30.70.100">
    <property type="match status" value="1"/>
</dbReference>
<evidence type="ECO:0000259" key="1">
    <source>
        <dbReference type="PROSITE" id="PS51725"/>
    </source>
</evidence>
<dbReference type="RefSeq" id="WP_062604874.1">
    <property type="nucleotide sequence ID" value="NZ_FCOX02000010.1"/>
</dbReference>
<keyword evidence="3" id="KW-1185">Reference proteome</keyword>
<organism evidence="2 3">
    <name type="scientific">Caballeronia calidae</name>
    <dbReference type="NCBI Taxonomy" id="1777139"/>
    <lineage>
        <taxon>Bacteria</taxon>
        <taxon>Pseudomonadati</taxon>
        <taxon>Pseudomonadota</taxon>
        <taxon>Betaproteobacteria</taxon>
        <taxon>Burkholderiales</taxon>
        <taxon>Burkholderiaceae</taxon>
        <taxon>Caballeronia</taxon>
    </lineage>
</organism>
<dbReference type="Pfam" id="PF03992">
    <property type="entry name" value="ABM"/>
    <property type="match status" value="1"/>
</dbReference>
<sequence length="106" mass="12351">MFIIAVTFTVHEAHRDEFRRAILANAATSLRVEEGCIVFDVCEAHERPVFFLYEKYVDEDAFKLHLAASHFLDFDRESAPWVSEKKVERFLLLLQTVPGRSIKRIP</sequence>
<comment type="caution">
    <text evidence="2">The sequence shown here is derived from an EMBL/GenBank/DDBJ whole genome shotgun (WGS) entry which is preliminary data.</text>
</comment>
<dbReference type="InterPro" id="IPR007138">
    <property type="entry name" value="ABM_dom"/>
</dbReference>
<dbReference type="InterPro" id="IPR050744">
    <property type="entry name" value="AI-2_Isomerase_LsrG"/>
</dbReference>
<dbReference type="SUPFAM" id="SSF54909">
    <property type="entry name" value="Dimeric alpha+beta barrel"/>
    <property type="match status" value="1"/>
</dbReference>
<dbReference type="AlphaFoldDB" id="A0A158BD42"/>
<reference evidence="2" key="1">
    <citation type="submission" date="2016-01" db="EMBL/GenBank/DDBJ databases">
        <authorList>
            <person name="Peeters C."/>
        </authorList>
    </citation>
    <scope>NUCLEOTIDE SEQUENCE</scope>
    <source>
        <strain evidence="2">LMG 29321</strain>
    </source>
</reference>
<dbReference type="PANTHER" id="PTHR33336">
    <property type="entry name" value="QUINOL MONOOXYGENASE YGIN-RELATED"/>
    <property type="match status" value="1"/>
</dbReference>
<evidence type="ECO:0000313" key="3">
    <source>
        <dbReference type="Proteomes" id="UP000071859"/>
    </source>
</evidence>
<name>A0A158BD42_9BURK</name>
<accession>A0A158BD42</accession>
<dbReference type="PANTHER" id="PTHR33336:SF3">
    <property type="entry name" value="ABM DOMAIN-CONTAINING PROTEIN"/>
    <property type="match status" value="1"/>
</dbReference>
<dbReference type="Proteomes" id="UP000071859">
    <property type="component" value="Unassembled WGS sequence"/>
</dbReference>
<proteinExistence type="predicted"/>
<evidence type="ECO:0000313" key="2">
    <source>
        <dbReference type="EMBL" id="SAK67982.1"/>
    </source>
</evidence>
<dbReference type="InterPro" id="IPR011008">
    <property type="entry name" value="Dimeric_a/b-barrel"/>
</dbReference>
<keyword evidence="2" id="KW-0503">Monooxygenase</keyword>
<dbReference type="PROSITE" id="PS51725">
    <property type="entry name" value="ABM"/>
    <property type="match status" value="1"/>
</dbReference>
<keyword evidence="2" id="KW-0560">Oxidoreductase</keyword>
<gene>
    <name evidence="2" type="ORF">AWB78_02543</name>
</gene>
<feature type="domain" description="ABM" evidence="1">
    <location>
        <begin position="2"/>
        <end position="90"/>
    </location>
</feature>
<protein>
    <submittedName>
        <fullName evidence="2">Antibiotic biosynthesis monooxygenase</fullName>
    </submittedName>
</protein>
<dbReference type="EMBL" id="FCOX02000010">
    <property type="protein sequence ID" value="SAK67982.1"/>
    <property type="molecule type" value="Genomic_DNA"/>
</dbReference>